<dbReference type="InterPro" id="IPR018289">
    <property type="entry name" value="MULE_transposase_dom"/>
</dbReference>
<dbReference type="Proteomes" id="UP001630127">
    <property type="component" value="Unassembled WGS sequence"/>
</dbReference>
<comment type="caution">
    <text evidence="3">The sequence shown here is derived from an EMBL/GenBank/DDBJ whole genome shotgun (WGS) entry which is preliminary data.</text>
</comment>
<accession>A0ABD3AUL3</accession>
<keyword evidence="1" id="KW-0539">Nucleus</keyword>
<dbReference type="GO" id="GO:0005634">
    <property type="term" value="C:nucleus"/>
    <property type="evidence" value="ECO:0007669"/>
    <property type="project" value="UniProtKB-SubCell"/>
</dbReference>
<dbReference type="AlphaFoldDB" id="A0ABD3AUL3"/>
<name>A0ABD3AUL3_9GENT</name>
<reference evidence="3 4" key="1">
    <citation type="submission" date="2024-11" db="EMBL/GenBank/DDBJ databases">
        <title>A near-complete genome assembly of Cinchona calisaya.</title>
        <authorList>
            <person name="Lian D.C."/>
            <person name="Zhao X.W."/>
            <person name="Wei L."/>
        </authorList>
    </citation>
    <scope>NUCLEOTIDE SEQUENCE [LARGE SCALE GENOMIC DNA]</scope>
    <source>
        <tissue evidence="3">Nenye</tissue>
    </source>
</reference>
<dbReference type="PANTHER" id="PTHR31669">
    <property type="entry name" value="PROTEIN FAR1-RELATED SEQUENCE 10-RELATED"/>
    <property type="match status" value="1"/>
</dbReference>
<dbReference type="PANTHER" id="PTHR31669:SF299">
    <property type="entry name" value="PROTEIN FAR1-RELATED SEQUENCE"/>
    <property type="match status" value="1"/>
</dbReference>
<keyword evidence="1" id="KW-0479">Metal-binding</keyword>
<keyword evidence="1" id="KW-0863">Zinc-finger</keyword>
<keyword evidence="4" id="KW-1185">Reference proteome</keyword>
<evidence type="ECO:0000259" key="2">
    <source>
        <dbReference type="Pfam" id="PF10551"/>
    </source>
</evidence>
<organism evidence="3 4">
    <name type="scientific">Cinchona calisaya</name>
    <dbReference type="NCBI Taxonomy" id="153742"/>
    <lineage>
        <taxon>Eukaryota</taxon>
        <taxon>Viridiplantae</taxon>
        <taxon>Streptophyta</taxon>
        <taxon>Embryophyta</taxon>
        <taxon>Tracheophyta</taxon>
        <taxon>Spermatophyta</taxon>
        <taxon>Magnoliopsida</taxon>
        <taxon>eudicotyledons</taxon>
        <taxon>Gunneridae</taxon>
        <taxon>Pentapetalae</taxon>
        <taxon>asterids</taxon>
        <taxon>lamiids</taxon>
        <taxon>Gentianales</taxon>
        <taxon>Rubiaceae</taxon>
        <taxon>Cinchonoideae</taxon>
        <taxon>Cinchoneae</taxon>
        <taxon>Cinchona</taxon>
    </lineage>
</organism>
<protein>
    <recommendedName>
        <fullName evidence="1">Protein FAR1-RELATED SEQUENCE</fullName>
    </recommendedName>
</protein>
<comment type="similarity">
    <text evidence="1">Belongs to the FHY3/FAR1 family.</text>
</comment>
<dbReference type="InterPro" id="IPR031052">
    <property type="entry name" value="FHY3/FAR1"/>
</dbReference>
<evidence type="ECO:0000313" key="4">
    <source>
        <dbReference type="Proteomes" id="UP001630127"/>
    </source>
</evidence>
<evidence type="ECO:0000313" key="3">
    <source>
        <dbReference type="EMBL" id="KAL3534864.1"/>
    </source>
</evidence>
<dbReference type="GO" id="GO:0008270">
    <property type="term" value="F:zinc ion binding"/>
    <property type="evidence" value="ECO:0007669"/>
    <property type="project" value="UniProtKB-UniRule"/>
</dbReference>
<dbReference type="EMBL" id="JBJUIK010000002">
    <property type="protein sequence ID" value="KAL3534864.1"/>
    <property type="molecule type" value="Genomic_DNA"/>
</dbReference>
<proteinExistence type="inferred from homology"/>
<comment type="subcellular location">
    <subcellularLocation>
        <location evidence="1">Nucleus</location>
    </subcellularLocation>
</comment>
<dbReference type="Pfam" id="PF10551">
    <property type="entry name" value="MULE"/>
    <property type="match status" value="1"/>
</dbReference>
<dbReference type="GO" id="GO:0006355">
    <property type="term" value="P:regulation of DNA-templated transcription"/>
    <property type="evidence" value="ECO:0007669"/>
    <property type="project" value="UniProtKB-UniRule"/>
</dbReference>
<gene>
    <name evidence="3" type="ORF">ACH5RR_003325</name>
</gene>
<keyword evidence="1" id="KW-0862">Zinc</keyword>
<sequence>MHTQDMDANTSPRRQLNFDIVHHDINDTDSNCMVSNTTKDINTVHSSISDELMTKVGMEFETEDAAHKFYLAYAREVGFGIELSSSHKDKNGKIGHFVAVLRHNHYLSSPSKSHLFRSHRQVEFAHAAKIDLQRGVGIAPKVSHEHMVLQAADYANFGDVVCFDTTYIKNNEGRPFGLLVGVNHHKQTIIFGAALLYDETALTFEWLFDTFATAMSGKKLSTILIDQDAAMAKALTTSWPETHHSLCIWHIFQNAANHHSSVFAKYMSFATDFSSCVHDYDEEDDFISKWNEMLDKYGLQDNDWLKRMFAIKKKWELDEKVLLSMRYKDLCRLYTHLITRAVESEETYKIVKDGLLKMLEVVDARLHHEELTFEFPSANTTASNLKESMTNASGI</sequence>
<evidence type="ECO:0000256" key="1">
    <source>
        <dbReference type="RuleBase" id="RU367018"/>
    </source>
</evidence>
<comment type="function">
    <text evidence="1">Putative transcription activator involved in regulating light control of development.</text>
</comment>
<feature type="domain" description="MULE transposase" evidence="2">
    <location>
        <begin position="160"/>
        <end position="254"/>
    </location>
</feature>